<dbReference type="SMART" id="SM00342">
    <property type="entry name" value="HTH_ARAC"/>
    <property type="match status" value="1"/>
</dbReference>
<dbReference type="InterPro" id="IPR015943">
    <property type="entry name" value="WD40/YVTN_repeat-like_dom_sf"/>
</dbReference>
<dbReference type="InterPro" id="IPR001789">
    <property type="entry name" value="Sig_transdc_resp-reg_receiver"/>
</dbReference>
<keyword evidence="12" id="KW-1185">Reference proteome</keyword>
<organism evidence="11 12">
    <name type="scientific">Flectobacillus rivi</name>
    <dbReference type="NCBI Taxonomy" id="2984209"/>
    <lineage>
        <taxon>Bacteria</taxon>
        <taxon>Pseudomonadati</taxon>
        <taxon>Bacteroidota</taxon>
        <taxon>Cytophagia</taxon>
        <taxon>Cytophagales</taxon>
        <taxon>Flectobacillaceae</taxon>
        <taxon>Flectobacillus</taxon>
    </lineage>
</organism>
<dbReference type="InterPro" id="IPR013783">
    <property type="entry name" value="Ig-like_fold"/>
</dbReference>
<dbReference type="InterPro" id="IPR003594">
    <property type="entry name" value="HATPase_dom"/>
</dbReference>
<dbReference type="CDD" id="cd00082">
    <property type="entry name" value="HisKA"/>
    <property type="match status" value="1"/>
</dbReference>
<evidence type="ECO:0000256" key="2">
    <source>
        <dbReference type="ARBA" id="ARBA00012438"/>
    </source>
</evidence>
<dbReference type="EMBL" id="JASHIE010000006">
    <property type="protein sequence ID" value="MDI9875068.1"/>
    <property type="molecule type" value="Genomic_DNA"/>
</dbReference>
<evidence type="ECO:0000256" key="3">
    <source>
        <dbReference type="ARBA" id="ARBA00022553"/>
    </source>
</evidence>
<dbReference type="InterPro" id="IPR018062">
    <property type="entry name" value="HTH_AraC-typ_CS"/>
</dbReference>
<keyword evidence="6" id="KW-0804">Transcription</keyword>
<protein>
    <recommendedName>
        <fullName evidence="2">histidine kinase</fullName>
        <ecNumber evidence="2">2.7.13.3</ecNumber>
    </recommendedName>
</protein>
<dbReference type="SUPFAM" id="SSF63829">
    <property type="entry name" value="Calcium-dependent phosphotriesterase"/>
    <property type="match status" value="1"/>
</dbReference>
<keyword evidence="3 7" id="KW-0597">Phosphoprotein</keyword>
<accession>A0ABT6Z1U3</accession>
<dbReference type="SMART" id="SM00388">
    <property type="entry name" value="HisKA"/>
    <property type="match status" value="1"/>
</dbReference>
<dbReference type="PRINTS" id="PR00344">
    <property type="entry name" value="BCTRLSENSOR"/>
</dbReference>
<comment type="catalytic activity">
    <reaction evidence="1">
        <text>ATP + protein L-histidine = ADP + protein N-phospho-L-histidine.</text>
        <dbReference type="EC" id="2.7.13.3"/>
    </reaction>
</comment>
<dbReference type="Pfam" id="PF12833">
    <property type="entry name" value="HTH_18"/>
    <property type="match status" value="1"/>
</dbReference>
<dbReference type="SUPFAM" id="SSF55874">
    <property type="entry name" value="ATPase domain of HSP90 chaperone/DNA topoisomerase II/histidine kinase"/>
    <property type="match status" value="1"/>
</dbReference>
<dbReference type="PROSITE" id="PS50110">
    <property type="entry name" value="RESPONSE_REGULATORY"/>
    <property type="match status" value="1"/>
</dbReference>
<keyword evidence="4" id="KW-0805">Transcription regulation</keyword>
<dbReference type="InterPro" id="IPR011123">
    <property type="entry name" value="Y_Y_Y"/>
</dbReference>
<evidence type="ECO:0000256" key="4">
    <source>
        <dbReference type="ARBA" id="ARBA00023015"/>
    </source>
</evidence>
<dbReference type="SMART" id="SM00387">
    <property type="entry name" value="HATPase_c"/>
    <property type="match status" value="1"/>
</dbReference>
<feature type="domain" description="Response regulatory" evidence="10">
    <location>
        <begin position="1132"/>
        <end position="1247"/>
    </location>
</feature>
<dbReference type="SUPFAM" id="SSF50998">
    <property type="entry name" value="Quinoprotein alcohol dehydrogenase-like"/>
    <property type="match status" value="1"/>
</dbReference>
<reference evidence="11 12" key="1">
    <citation type="submission" date="2023-05" db="EMBL/GenBank/DDBJ databases">
        <title>Novel species of genus Flectobacillus isolated from stream in China.</title>
        <authorList>
            <person name="Lu H."/>
        </authorList>
    </citation>
    <scope>NUCLEOTIDE SEQUENCE [LARGE SCALE GENOMIC DNA]</scope>
    <source>
        <strain evidence="11 12">LFS242W</strain>
    </source>
</reference>
<dbReference type="InterPro" id="IPR036097">
    <property type="entry name" value="HisK_dim/P_sf"/>
</dbReference>
<dbReference type="RefSeq" id="WP_283381817.1">
    <property type="nucleotide sequence ID" value="NZ_JASHIE010000006.1"/>
</dbReference>
<dbReference type="SUPFAM" id="SSF46689">
    <property type="entry name" value="Homeodomain-like"/>
    <property type="match status" value="1"/>
</dbReference>
<dbReference type="Gene3D" id="3.40.50.2300">
    <property type="match status" value="1"/>
</dbReference>
<evidence type="ECO:0000259" key="10">
    <source>
        <dbReference type="PROSITE" id="PS50110"/>
    </source>
</evidence>
<evidence type="ECO:0000313" key="12">
    <source>
        <dbReference type="Proteomes" id="UP001225761"/>
    </source>
</evidence>
<dbReference type="SUPFAM" id="SSF52172">
    <property type="entry name" value="CheY-like"/>
    <property type="match status" value="1"/>
</dbReference>
<dbReference type="PROSITE" id="PS00041">
    <property type="entry name" value="HTH_ARAC_FAMILY_1"/>
    <property type="match status" value="1"/>
</dbReference>
<comment type="caution">
    <text evidence="11">The sequence shown here is derived from an EMBL/GenBank/DDBJ whole genome shotgun (WGS) entry which is preliminary data.</text>
</comment>
<dbReference type="PROSITE" id="PS01124">
    <property type="entry name" value="HTH_ARAC_FAMILY_2"/>
    <property type="match status" value="1"/>
</dbReference>
<evidence type="ECO:0000259" key="8">
    <source>
        <dbReference type="PROSITE" id="PS01124"/>
    </source>
</evidence>
<dbReference type="InterPro" id="IPR011047">
    <property type="entry name" value="Quinoprotein_ADH-like_sf"/>
</dbReference>
<dbReference type="EC" id="2.7.13.3" evidence="2"/>
<proteinExistence type="predicted"/>
<keyword evidence="5" id="KW-0238">DNA-binding</keyword>
<dbReference type="InterPro" id="IPR018060">
    <property type="entry name" value="HTH_AraC"/>
</dbReference>
<dbReference type="SMART" id="SM00448">
    <property type="entry name" value="REC"/>
    <property type="match status" value="1"/>
</dbReference>
<dbReference type="InterPro" id="IPR003661">
    <property type="entry name" value="HisK_dim/P_dom"/>
</dbReference>
<dbReference type="Gene3D" id="2.60.40.10">
    <property type="entry name" value="Immunoglobulins"/>
    <property type="match status" value="1"/>
</dbReference>
<sequence>MCEKLGRFYSFIFLIFNLGASLSVLPSSAQFDPNKFRFEKLTVEDGLPHSDALASVQDKEGFIWIATNKGLCRYDGYSLKNYLLPKDDELALPNDRIKTLHVSSDGKLLAGTESNGLYVYDSKLDKFCTLDFSDLSASKLAIAKVLNRADVSSLASDKYGFLWVGTYRLGLFKLKLDSKGHITDISRPKLGNQASEAFPIINLKVDRFQQVWIATERGLFFGKSSVENYVPYQLSFDNLQQFTLDKSGNIWVASKNQLYWISPRQTVKLQGSYPEVQNLLADSDGNLWIASESEGLIMIPAKTSKSAGELPVDEVKVIRFNQLTQRNGSYHHQRIRDLYEDSSKTIWISSQAVGVSRLDLRQKQFGYICPDNTTGLAFKSSHYIKAIYLDESTQKLWLGTWSGMISYDMLHHSYEKYQAVNTSTQTFNPDIASVLMAKNGSLYVSAYTAGLLKLGSDHKFHVIPSTTTIGNISALAQDHLGQIWISSNTLGLCLFNPSKETILSGKQIGIETQTGIINSLLVDQEKQILWVATRNGLLKYQIGLGKVVLVKKFIHEKGNLNSLKMNYIWALCKDKIGNLWIGTIGGGLHKLTTNQKGQDFIYRYDQQLPEQDVESILVDGNNELWIGGTGLYHFLPSSNQYISYDINDGLQSNSFKIGAAWQSSQGTLFFGGINGVSYFQPNVIKKDRRAPIPHIVGMRVGNQQINPGDTLDGRVLLVERFHNNTSITLHHDENDFAISFVGLNYANPHKNIYAYRLIGNSDNWITIQQQRLVNFANLSAGTYTFEVKVANGDGVWSSKVASIQIIILPPWWQTWWAYLLYFSLIFFSIRYYFKEKETQRNLKNQVLLESMKYEKEKELSEMKLTFFTNVSHELRTPLTLILGPIEELVSAIKTSGGLSEKAHLVQKQTKKLLDLVNQLLEFRKAESGLITLVYHQVKAVSFLSEIFHIFKLKAEEHQIEYTFNSQIEEIPIWVDKDKLEIIVINLLSNAFKFTPSNGSVRMSLETQILNDETYLSIKIQDSGTGINNTELSRIFDPYYQALHSNSLKVTGTGIGLSLVKQLVDAHSGYIQVHSEPQKGTTFTVLLPLKNERIAENQFVQEESFLQNSNTEVFHQPQANIELTQDTPNHDLHILIVEDNAEIRLYLQVLFEKMYKVSVATNGREGVEKALQLIPDVVLSDIMMPEMNGLELCKTLRQNAKTSHIPILLLTARTASVHEIEGLELGADDYIHKPFNPYVLLTKVTMLLQNRLRLREYYSKQLLQEPTQVVIPQEEKVFLEKAMKIVEDNLETESFNVQALQREMGMSQPVFYRKIKGITGKSGVEFIRDIRLKRAAQLLGTSSYRVSEVASMVGIEDLKYFRQHFQELFGMAPSEFAKTKKAKE</sequence>
<dbReference type="InterPro" id="IPR011006">
    <property type="entry name" value="CheY-like_superfamily"/>
</dbReference>
<dbReference type="Proteomes" id="UP001225761">
    <property type="component" value="Unassembled WGS sequence"/>
</dbReference>
<dbReference type="Pfam" id="PF00512">
    <property type="entry name" value="HisKA"/>
    <property type="match status" value="1"/>
</dbReference>
<dbReference type="PROSITE" id="PS50109">
    <property type="entry name" value="HIS_KIN"/>
    <property type="match status" value="1"/>
</dbReference>
<dbReference type="SUPFAM" id="SSF47384">
    <property type="entry name" value="Homodimeric domain of signal transducing histidine kinase"/>
    <property type="match status" value="1"/>
</dbReference>
<name>A0ABT6Z1U3_9BACT</name>
<dbReference type="InterPro" id="IPR004358">
    <property type="entry name" value="Sig_transdc_His_kin-like_C"/>
</dbReference>
<evidence type="ECO:0000256" key="7">
    <source>
        <dbReference type="PROSITE-ProRule" id="PRU00169"/>
    </source>
</evidence>
<dbReference type="Gene3D" id="1.10.10.60">
    <property type="entry name" value="Homeodomain-like"/>
    <property type="match status" value="1"/>
</dbReference>
<evidence type="ECO:0000256" key="1">
    <source>
        <dbReference type="ARBA" id="ARBA00000085"/>
    </source>
</evidence>
<dbReference type="PANTHER" id="PTHR43547">
    <property type="entry name" value="TWO-COMPONENT HISTIDINE KINASE"/>
    <property type="match status" value="1"/>
</dbReference>
<feature type="modified residue" description="4-aspartylphosphate" evidence="7">
    <location>
        <position position="1180"/>
    </location>
</feature>
<feature type="domain" description="HTH araC/xylS-type" evidence="8">
    <location>
        <begin position="1279"/>
        <end position="1378"/>
    </location>
</feature>
<dbReference type="Gene3D" id="2.130.10.10">
    <property type="entry name" value="YVTN repeat-like/Quinoprotein amine dehydrogenase"/>
    <property type="match status" value="3"/>
</dbReference>
<evidence type="ECO:0000256" key="6">
    <source>
        <dbReference type="ARBA" id="ARBA00023163"/>
    </source>
</evidence>
<dbReference type="Pfam" id="PF00072">
    <property type="entry name" value="Response_reg"/>
    <property type="match status" value="1"/>
</dbReference>
<feature type="domain" description="Histidine kinase" evidence="9">
    <location>
        <begin position="869"/>
        <end position="1090"/>
    </location>
</feature>
<dbReference type="InterPro" id="IPR005467">
    <property type="entry name" value="His_kinase_dom"/>
</dbReference>
<gene>
    <name evidence="11" type="ORF">QM481_11070</name>
</gene>
<dbReference type="PANTHER" id="PTHR43547:SF2">
    <property type="entry name" value="HYBRID SIGNAL TRANSDUCTION HISTIDINE KINASE C"/>
    <property type="match status" value="1"/>
</dbReference>
<dbReference type="Gene3D" id="1.10.287.130">
    <property type="match status" value="1"/>
</dbReference>
<dbReference type="InterPro" id="IPR011110">
    <property type="entry name" value="Reg_prop"/>
</dbReference>
<dbReference type="InterPro" id="IPR036890">
    <property type="entry name" value="HATPase_C_sf"/>
</dbReference>
<evidence type="ECO:0000313" key="11">
    <source>
        <dbReference type="EMBL" id="MDI9875068.1"/>
    </source>
</evidence>
<evidence type="ECO:0000256" key="5">
    <source>
        <dbReference type="ARBA" id="ARBA00023125"/>
    </source>
</evidence>
<dbReference type="Pfam" id="PF02518">
    <property type="entry name" value="HATPase_c"/>
    <property type="match status" value="1"/>
</dbReference>
<dbReference type="Pfam" id="PF07495">
    <property type="entry name" value="Y_Y_Y"/>
    <property type="match status" value="1"/>
</dbReference>
<dbReference type="Gene3D" id="3.30.565.10">
    <property type="entry name" value="Histidine kinase-like ATPase, C-terminal domain"/>
    <property type="match status" value="1"/>
</dbReference>
<dbReference type="InterPro" id="IPR009057">
    <property type="entry name" value="Homeodomain-like_sf"/>
</dbReference>
<dbReference type="Pfam" id="PF07494">
    <property type="entry name" value="Reg_prop"/>
    <property type="match status" value="1"/>
</dbReference>
<evidence type="ECO:0000259" key="9">
    <source>
        <dbReference type="PROSITE" id="PS50109"/>
    </source>
</evidence>